<sequence>MEIRSAKNCCPKIAFAVAHPCGIYTSILLYQLFPYIDRYEVVRRLYRNSLIESFSSMPLKRDLHRQRQRINKIFIYFGRRKKRLTGLEKRKFEFLYTLVEEFVKKKLFYIEIFFHVVRVFIYFGGRISILSRMCQELSDL</sequence>
<evidence type="ECO:0000313" key="2">
    <source>
        <dbReference type="EMBL" id="GBB86872.1"/>
    </source>
</evidence>
<gene>
    <name evidence="2" type="ORF">RclHR1_01330026</name>
</gene>
<dbReference type="AlphaFoldDB" id="A0A2Z6QE74"/>
<comment type="caution">
    <text evidence="2">The sequence shown here is derived from an EMBL/GenBank/DDBJ whole genome shotgun (WGS) entry which is preliminary data.</text>
</comment>
<dbReference type="Proteomes" id="UP000247702">
    <property type="component" value="Unassembled WGS sequence"/>
</dbReference>
<keyword evidence="1" id="KW-0472">Membrane</keyword>
<reference evidence="2 3" key="1">
    <citation type="submission" date="2017-11" db="EMBL/GenBank/DDBJ databases">
        <title>The genome of Rhizophagus clarus HR1 reveals common genetic basis of auxotrophy among arbuscular mycorrhizal fungi.</title>
        <authorList>
            <person name="Kobayashi Y."/>
        </authorList>
    </citation>
    <scope>NUCLEOTIDE SEQUENCE [LARGE SCALE GENOMIC DNA]</scope>
    <source>
        <strain evidence="2 3">HR1</strain>
    </source>
</reference>
<name>A0A2Z6QE74_9GLOM</name>
<feature type="transmembrane region" description="Helical" evidence="1">
    <location>
        <begin position="107"/>
        <end position="125"/>
    </location>
</feature>
<evidence type="ECO:0000256" key="1">
    <source>
        <dbReference type="SAM" id="Phobius"/>
    </source>
</evidence>
<dbReference type="EMBL" id="BEXD01000369">
    <property type="protein sequence ID" value="GBB86872.1"/>
    <property type="molecule type" value="Genomic_DNA"/>
</dbReference>
<keyword evidence="1" id="KW-0812">Transmembrane</keyword>
<organism evidence="2 3">
    <name type="scientific">Rhizophagus clarus</name>
    <dbReference type="NCBI Taxonomy" id="94130"/>
    <lineage>
        <taxon>Eukaryota</taxon>
        <taxon>Fungi</taxon>
        <taxon>Fungi incertae sedis</taxon>
        <taxon>Mucoromycota</taxon>
        <taxon>Glomeromycotina</taxon>
        <taxon>Glomeromycetes</taxon>
        <taxon>Glomerales</taxon>
        <taxon>Glomeraceae</taxon>
        <taxon>Rhizophagus</taxon>
    </lineage>
</organism>
<keyword evidence="3" id="KW-1185">Reference proteome</keyword>
<proteinExistence type="predicted"/>
<protein>
    <submittedName>
        <fullName evidence="2">Uncharacterized protein</fullName>
    </submittedName>
</protein>
<evidence type="ECO:0000313" key="3">
    <source>
        <dbReference type="Proteomes" id="UP000247702"/>
    </source>
</evidence>
<accession>A0A2Z6QE74</accession>
<keyword evidence="1" id="KW-1133">Transmembrane helix</keyword>
<feature type="transmembrane region" description="Helical" evidence="1">
    <location>
        <begin position="12"/>
        <end position="33"/>
    </location>
</feature>